<dbReference type="PANTHER" id="PTHR34773">
    <property type="entry name" value="FLAGELLAR SECRETION CHAPERONE FLIS"/>
    <property type="match status" value="1"/>
</dbReference>
<name>A0ABV1HFX7_9FIRM</name>
<dbReference type="CDD" id="cd16098">
    <property type="entry name" value="FliS"/>
    <property type="match status" value="1"/>
</dbReference>
<dbReference type="Gene3D" id="1.20.120.340">
    <property type="entry name" value="Flagellar protein FliS"/>
    <property type="match status" value="1"/>
</dbReference>
<keyword evidence="6" id="KW-0282">Flagellum</keyword>
<proteinExistence type="inferred from homology"/>
<organism evidence="6 7">
    <name type="scientific">Maccoyibacter intestinihominis</name>
    <dbReference type="NCBI Taxonomy" id="3133499"/>
    <lineage>
        <taxon>Bacteria</taxon>
        <taxon>Bacillati</taxon>
        <taxon>Bacillota</taxon>
        <taxon>Clostridia</taxon>
        <taxon>Lachnospirales</taxon>
        <taxon>Lachnospiraceae</taxon>
        <taxon>Maccoyibacter</taxon>
    </lineage>
</organism>
<evidence type="ECO:0000313" key="6">
    <source>
        <dbReference type="EMBL" id="MEQ2558616.1"/>
    </source>
</evidence>
<dbReference type="EMBL" id="JBBMEX010000014">
    <property type="protein sequence ID" value="MEQ2558616.1"/>
    <property type="molecule type" value="Genomic_DNA"/>
</dbReference>
<keyword evidence="6" id="KW-0969">Cilium</keyword>
<dbReference type="Pfam" id="PF02561">
    <property type="entry name" value="FliS"/>
    <property type="match status" value="1"/>
</dbReference>
<keyword evidence="7" id="KW-1185">Reference proteome</keyword>
<evidence type="ECO:0000256" key="1">
    <source>
        <dbReference type="ARBA" id="ARBA00004514"/>
    </source>
</evidence>
<comment type="subcellular location">
    <subcellularLocation>
        <location evidence="1">Cytoplasm</location>
        <location evidence="1">Cytosol</location>
    </subcellularLocation>
</comment>
<evidence type="ECO:0000313" key="7">
    <source>
        <dbReference type="Proteomes" id="UP001454489"/>
    </source>
</evidence>
<sequence>MEKEKITEFTRRISQCNRSGLTLITYEICFVHCVDAKKAYAQKEHEVFKKEVQKASECVNRLMETLNFEYEIAKELYPVYRFCRDELAMALVKNDISRVENAEKILKNLYGAFEEVSKEDYSRPLMENSEKVIAGMTYQKNNLTENYEIGNESRGFLA</sequence>
<dbReference type="Proteomes" id="UP001454489">
    <property type="component" value="Unassembled WGS sequence"/>
</dbReference>
<comment type="caution">
    <text evidence="6">The sequence shown here is derived from an EMBL/GenBank/DDBJ whole genome shotgun (WGS) entry which is preliminary data.</text>
</comment>
<dbReference type="InterPro" id="IPR003713">
    <property type="entry name" value="FliS"/>
</dbReference>
<reference evidence="6 7" key="1">
    <citation type="submission" date="2024-03" db="EMBL/GenBank/DDBJ databases">
        <title>Human intestinal bacterial collection.</title>
        <authorList>
            <person name="Pauvert C."/>
            <person name="Hitch T.C.A."/>
            <person name="Clavel T."/>
        </authorList>
    </citation>
    <scope>NUCLEOTIDE SEQUENCE [LARGE SCALE GENOMIC DNA]</scope>
    <source>
        <strain evidence="6 7">CLA-AA-H185</strain>
    </source>
</reference>
<accession>A0ABV1HFX7</accession>
<evidence type="ECO:0000256" key="2">
    <source>
        <dbReference type="ARBA" id="ARBA00008787"/>
    </source>
</evidence>
<evidence type="ECO:0000256" key="4">
    <source>
        <dbReference type="ARBA" id="ARBA00022795"/>
    </source>
</evidence>
<comment type="similarity">
    <text evidence="2">Belongs to the FliS family.</text>
</comment>
<keyword evidence="4" id="KW-1005">Bacterial flagellum biogenesis</keyword>
<evidence type="ECO:0000256" key="3">
    <source>
        <dbReference type="ARBA" id="ARBA00022490"/>
    </source>
</evidence>
<dbReference type="RefSeq" id="WP_177963582.1">
    <property type="nucleotide sequence ID" value="NZ_JBBMEX010000014.1"/>
</dbReference>
<keyword evidence="5" id="KW-0143">Chaperone</keyword>
<dbReference type="InterPro" id="IPR036584">
    <property type="entry name" value="FliS_sf"/>
</dbReference>
<keyword evidence="6" id="KW-0966">Cell projection</keyword>
<dbReference type="SUPFAM" id="SSF101116">
    <property type="entry name" value="Flagellar export chaperone FliS"/>
    <property type="match status" value="1"/>
</dbReference>
<protein>
    <submittedName>
        <fullName evidence="6">Flagellar protein FliS</fullName>
    </submittedName>
</protein>
<dbReference type="PANTHER" id="PTHR34773:SF1">
    <property type="entry name" value="FLAGELLAR SECRETION CHAPERONE FLIS"/>
    <property type="match status" value="1"/>
</dbReference>
<keyword evidence="3" id="KW-0963">Cytoplasm</keyword>
<evidence type="ECO:0000256" key="5">
    <source>
        <dbReference type="ARBA" id="ARBA00023186"/>
    </source>
</evidence>
<gene>
    <name evidence="6" type="ORF">WMO43_12165</name>
</gene>